<evidence type="ECO:0000313" key="1">
    <source>
        <dbReference type="EMBL" id="KAL3811430.1"/>
    </source>
</evidence>
<proteinExistence type="predicted"/>
<dbReference type="AlphaFoldDB" id="A0ABD3REH9"/>
<gene>
    <name evidence="1" type="ORF">ACHAXA_006654</name>
</gene>
<name>A0ABD3REH9_9STRA</name>
<comment type="caution">
    <text evidence="1">The sequence shown here is derived from an EMBL/GenBank/DDBJ whole genome shotgun (WGS) entry which is preliminary data.</text>
</comment>
<organism evidence="1 2">
    <name type="scientific">Cyclostephanos tholiformis</name>
    <dbReference type="NCBI Taxonomy" id="382380"/>
    <lineage>
        <taxon>Eukaryota</taxon>
        <taxon>Sar</taxon>
        <taxon>Stramenopiles</taxon>
        <taxon>Ochrophyta</taxon>
        <taxon>Bacillariophyta</taxon>
        <taxon>Coscinodiscophyceae</taxon>
        <taxon>Thalassiosirophycidae</taxon>
        <taxon>Stephanodiscales</taxon>
        <taxon>Stephanodiscaceae</taxon>
        <taxon>Cyclostephanos</taxon>
    </lineage>
</organism>
<dbReference type="EMBL" id="JALLPB020000261">
    <property type="protein sequence ID" value="KAL3811430.1"/>
    <property type="molecule type" value="Genomic_DNA"/>
</dbReference>
<sequence>MFCWGCGISELYNPIVDFIDFIDGDGAYCRCNTISPTGSDDLLHEGALQSNLGCCPCERSIELLAISFESIMRLGRN</sequence>
<keyword evidence="2" id="KW-1185">Reference proteome</keyword>
<accession>A0ABD3REH9</accession>
<evidence type="ECO:0000313" key="2">
    <source>
        <dbReference type="Proteomes" id="UP001530377"/>
    </source>
</evidence>
<protein>
    <submittedName>
        <fullName evidence="1">Uncharacterized protein</fullName>
    </submittedName>
</protein>
<dbReference type="Proteomes" id="UP001530377">
    <property type="component" value="Unassembled WGS sequence"/>
</dbReference>
<reference evidence="1 2" key="1">
    <citation type="submission" date="2024-10" db="EMBL/GenBank/DDBJ databases">
        <title>Updated reference genomes for cyclostephanoid diatoms.</title>
        <authorList>
            <person name="Roberts W.R."/>
            <person name="Alverson A.J."/>
        </authorList>
    </citation>
    <scope>NUCLEOTIDE SEQUENCE [LARGE SCALE GENOMIC DNA]</scope>
    <source>
        <strain evidence="1 2">AJA228-03</strain>
    </source>
</reference>